<evidence type="ECO:0000313" key="1">
    <source>
        <dbReference type="EMBL" id="CAI9978634.1"/>
    </source>
</evidence>
<keyword evidence="3" id="KW-1185">Reference proteome</keyword>
<dbReference type="Proteomes" id="UP001642409">
    <property type="component" value="Unassembled WGS sequence"/>
</dbReference>
<protein>
    <submittedName>
        <fullName evidence="2">Hypothetical_protein</fullName>
    </submittedName>
</protein>
<reference evidence="1" key="1">
    <citation type="submission" date="2023-06" db="EMBL/GenBank/DDBJ databases">
        <authorList>
            <person name="Kurt Z."/>
        </authorList>
    </citation>
    <scope>NUCLEOTIDE SEQUENCE</scope>
</reference>
<name>A0AA86RVI0_9EUKA</name>
<proteinExistence type="predicted"/>
<accession>A0AA86RVI0</accession>
<evidence type="ECO:0000313" key="2">
    <source>
        <dbReference type="EMBL" id="CAL5984327.1"/>
    </source>
</evidence>
<organism evidence="1">
    <name type="scientific">Hexamita inflata</name>
    <dbReference type="NCBI Taxonomy" id="28002"/>
    <lineage>
        <taxon>Eukaryota</taxon>
        <taxon>Metamonada</taxon>
        <taxon>Diplomonadida</taxon>
        <taxon>Hexamitidae</taxon>
        <taxon>Hexamitinae</taxon>
        <taxon>Hexamita</taxon>
    </lineage>
</organism>
<sequence>MFVQIFTLSKCSTVEFIKFDTIQPLKSLLQQTYPLILVLLILKWDIDYNSFTIPAEFILLNLNQTLALFKTISFADLQINPDNFNPYAVNIKVAQLILISHQIQINAPLTTLKLRQVYK</sequence>
<dbReference type="AlphaFoldDB" id="A0AA86RVI0"/>
<reference evidence="2 3" key="2">
    <citation type="submission" date="2024-07" db="EMBL/GenBank/DDBJ databases">
        <authorList>
            <person name="Akdeniz Z."/>
        </authorList>
    </citation>
    <scope>NUCLEOTIDE SEQUENCE [LARGE SCALE GENOMIC DNA]</scope>
</reference>
<evidence type="ECO:0000313" key="3">
    <source>
        <dbReference type="Proteomes" id="UP001642409"/>
    </source>
</evidence>
<gene>
    <name evidence="1" type="ORF">HINF_LOCUS66279</name>
    <name evidence="2" type="ORF">HINF_LOCUS8044</name>
</gene>
<comment type="caution">
    <text evidence="1">The sequence shown here is derived from an EMBL/GenBank/DDBJ whole genome shotgun (WGS) entry which is preliminary data.</text>
</comment>
<dbReference type="EMBL" id="CAXDID020000017">
    <property type="protein sequence ID" value="CAL5984327.1"/>
    <property type="molecule type" value="Genomic_DNA"/>
</dbReference>
<dbReference type="EMBL" id="CATOUU010001186">
    <property type="protein sequence ID" value="CAI9978634.1"/>
    <property type="molecule type" value="Genomic_DNA"/>
</dbReference>